<evidence type="ECO:0000259" key="2">
    <source>
        <dbReference type="PROSITE" id="PS51387"/>
    </source>
</evidence>
<dbReference type="PANTHER" id="PTHR43762:SF1">
    <property type="entry name" value="D-ARABINONO-1,4-LACTONE OXIDASE"/>
    <property type="match status" value="1"/>
</dbReference>
<dbReference type="InterPro" id="IPR016169">
    <property type="entry name" value="FAD-bd_PCMH_sub2"/>
</dbReference>
<proteinExistence type="predicted"/>
<accession>A0ABP9GV86</accession>
<organism evidence="3 4">
    <name type="scientific">Yinghuangia aomiensis</name>
    <dbReference type="NCBI Taxonomy" id="676205"/>
    <lineage>
        <taxon>Bacteria</taxon>
        <taxon>Bacillati</taxon>
        <taxon>Actinomycetota</taxon>
        <taxon>Actinomycetes</taxon>
        <taxon>Kitasatosporales</taxon>
        <taxon>Streptomycetaceae</taxon>
        <taxon>Yinghuangia</taxon>
    </lineage>
</organism>
<keyword evidence="4" id="KW-1185">Reference proteome</keyword>
<dbReference type="Gene3D" id="1.10.45.10">
    <property type="entry name" value="Vanillyl-alcohol Oxidase, Chain A, domain 4"/>
    <property type="match status" value="1"/>
</dbReference>
<dbReference type="InterPro" id="IPR016171">
    <property type="entry name" value="Vanillyl_alc_oxidase_C-sub2"/>
</dbReference>
<dbReference type="EMBL" id="BAABHS010000004">
    <property type="protein sequence ID" value="GAA4953856.1"/>
    <property type="molecule type" value="Genomic_DNA"/>
</dbReference>
<dbReference type="Proteomes" id="UP001500466">
    <property type="component" value="Unassembled WGS sequence"/>
</dbReference>
<reference evidence="4" key="1">
    <citation type="journal article" date="2019" name="Int. J. Syst. Evol. Microbiol.">
        <title>The Global Catalogue of Microorganisms (GCM) 10K type strain sequencing project: providing services to taxonomists for standard genome sequencing and annotation.</title>
        <authorList>
            <consortium name="The Broad Institute Genomics Platform"/>
            <consortium name="The Broad Institute Genome Sequencing Center for Infectious Disease"/>
            <person name="Wu L."/>
            <person name="Ma J."/>
        </authorList>
    </citation>
    <scope>NUCLEOTIDE SEQUENCE [LARGE SCALE GENOMIC DNA]</scope>
    <source>
        <strain evidence="4">JCM 17986</strain>
    </source>
</reference>
<dbReference type="InterPro" id="IPR010031">
    <property type="entry name" value="FAD_lactone_oxidase-like"/>
</dbReference>
<dbReference type="Gene3D" id="3.30.465.10">
    <property type="match status" value="1"/>
</dbReference>
<evidence type="ECO:0000256" key="1">
    <source>
        <dbReference type="ARBA" id="ARBA00023002"/>
    </source>
</evidence>
<feature type="domain" description="FAD-binding PCMH-type" evidence="2">
    <location>
        <begin position="36"/>
        <end position="206"/>
    </location>
</feature>
<dbReference type="InterPro" id="IPR036318">
    <property type="entry name" value="FAD-bd_PCMH-like_sf"/>
</dbReference>
<comment type="caution">
    <text evidence="3">The sequence shown here is derived from an EMBL/GenBank/DDBJ whole genome shotgun (WGS) entry which is preliminary data.</text>
</comment>
<keyword evidence="1" id="KW-0560">Oxidoreductase</keyword>
<name>A0ABP9GV86_9ACTN</name>
<sequence>MSDGPVAGTFRSDVPGASSGAFPAATRKRLTGWARTSPSVADVVAPMTRDQVAAALQRRTERGVIARGLGRSYGDPAQNSGGLVLDMTALNRVLDADLETGVITVEAGISLDRLIELFVPFGFFVPVTPGTRQVTVGGAIGADVHGKNHHADGSFCDHVLAFDLLLADGTVRTVTPDGEPDLFWATVGGMGLTGIVLSAVIRMKPIETSLVSVDTDRTRDLDEIMALMAETDEKYTYTVAWLDCLAKGRNLGRSVLTCGEFARLEDLPAKKRAKPLQFKGGSLATVPDIMPGRLPNKFTMGLFNEMWYRKAPKHKVGQLQGITGFFHPLDGVQEWNRAYGKTGFLQYQFIVPFGHEDALRTIVETISAAGAPSSLTVLKRFGPGNRGFLSFPKPGWTLTLDFPTNTPGLAGLLTRLDEIVLSNDGRMYLAKDSRMDPADMPRMYPRLEEFRTVRAKVDPDGVFVSDQARRLGLA</sequence>
<dbReference type="PROSITE" id="PS51387">
    <property type="entry name" value="FAD_PCMH"/>
    <property type="match status" value="1"/>
</dbReference>
<dbReference type="Pfam" id="PF04030">
    <property type="entry name" value="ALO"/>
    <property type="match status" value="1"/>
</dbReference>
<dbReference type="InterPro" id="IPR006094">
    <property type="entry name" value="Oxid_FAD_bind_N"/>
</dbReference>
<evidence type="ECO:0000313" key="4">
    <source>
        <dbReference type="Proteomes" id="UP001500466"/>
    </source>
</evidence>
<dbReference type="PANTHER" id="PTHR43762">
    <property type="entry name" value="L-GULONOLACTONE OXIDASE"/>
    <property type="match status" value="1"/>
</dbReference>
<gene>
    <name evidence="3" type="ORF">GCM10023205_14220</name>
</gene>
<dbReference type="SUPFAM" id="SSF56176">
    <property type="entry name" value="FAD-binding/transporter-associated domain-like"/>
    <property type="match status" value="1"/>
</dbReference>
<dbReference type="RefSeq" id="WP_345674432.1">
    <property type="nucleotide sequence ID" value="NZ_BAABHS010000004.1"/>
</dbReference>
<dbReference type="InterPro" id="IPR016166">
    <property type="entry name" value="FAD-bd_PCMH"/>
</dbReference>
<dbReference type="InterPro" id="IPR007173">
    <property type="entry name" value="ALO_C"/>
</dbReference>
<evidence type="ECO:0000313" key="3">
    <source>
        <dbReference type="EMBL" id="GAA4953856.1"/>
    </source>
</evidence>
<dbReference type="Pfam" id="PF01565">
    <property type="entry name" value="FAD_binding_4"/>
    <property type="match status" value="1"/>
</dbReference>
<protein>
    <submittedName>
        <fullName evidence="3">FAD-binding oxidoreductase</fullName>
    </submittedName>
</protein>